<dbReference type="AlphaFoldDB" id="A0A653A256"/>
<dbReference type="GO" id="GO:0004803">
    <property type="term" value="F:transposase activity"/>
    <property type="evidence" value="ECO:0007669"/>
    <property type="project" value="InterPro"/>
</dbReference>
<protein>
    <submittedName>
        <fullName evidence="2">Transposase</fullName>
    </submittedName>
</protein>
<dbReference type="InterPro" id="IPR002559">
    <property type="entry name" value="Transposase_11"/>
</dbReference>
<proteinExistence type="predicted"/>
<accession>A0A653A256</accession>
<organism evidence="2">
    <name type="scientific">Uncultured Desulfatiglans sp</name>
    <dbReference type="NCBI Taxonomy" id="1748965"/>
    <lineage>
        <taxon>Bacteria</taxon>
        <taxon>Pseudomonadati</taxon>
        <taxon>Thermodesulfobacteriota</taxon>
        <taxon>Desulfobacteria</taxon>
        <taxon>Desulfatiglandales</taxon>
        <taxon>Desulfatiglandaceae</taxon>
        <taxon>Desulfatiglans</taxon>
        <taxon>environmental samples</taxon>
    </lineage>
</organism>
<name>A0A653A256_UNCDX</name>
<dbReference type="EMBL" id="UPXX01000013">
    <property type="protein sequence ID" value="VBB42116.1"/>
    <property type="molecule type" value="Genomic_DNA"/>
</dbReference>
<gene>
    <name evidence="2" type="ORF">TRIP_B200256</name>
</gene>
<dbReference type="GO" id="GO:0006313">
    <property type="term" value="P:DNA transposition"/>
    <property type="evidence" value="ECO:0007669"/>
    <property type="project" value="InterPro"/>
</dbReference>
<dbReference type="GO" id="GO:0003677">
    <property type="term" value="F:DNA binding"/>
    <property type="evidence" value="ECO:0007669"/>
    <property type="project" value="InterPro"/>
</dbReference>
<feature type="domain" description="Transposase IS4-like" evidence="1">
    <location>
        <begin position="121"/>
        <end position="247"/>
    </location>
</feature>
<dbReference type="Pfam" id="PF01609">
    <property type="entry name" value="DDE_Tnp_1"/>
    <property type="match status" value="1"/>
</dbReference>
<reference evidence="2" key="1">
    <citation type="submission" date="2018-07" db="EMBL/GenBank/DDBJ databases">
        <authorList>
            <consortium name="Genoscope - CEA"/>
            <person name="William W."/>
        </authorList>
    </citation>
    <scope>NUCLEOTIDE SEQUENCE</scope>
    <source>
        <strain evidence="2">IK1</strain>
    </source>
</reference>
<evidence type="ECO:0000259" key="1">
    <source>
        <dbReference type="Pfam" id="PF01609"/>
    </source>
</evidence>
<evidence type="ECO:0000313" key="2">
    <source>
        <dbReference type="EMBL" id="VBB42116.1"/>
    </source>
</evidence>
<sequence length="257" mass="28999">MLSILNAKNNKIRKEKYKDLLIVAEKTIGYAHSAVSILDSTVFPDPLQATMAQGINEEIKRLIPLAEGVISQTRRRVINKEKVPASEKIVSIFEPHTDIIIKDRRDTLFGHKICVSGGPSNLITDCLILKCNPADTNLTVEMLDRHEQIYGRYPQKVSLDGGFASKSNLQEAKSRGIKDVCFAKKRGLKETDMCKSTWVYNKLRRFRAGIEAGISWLKRCFGLSRCTWKSLRSFKSYVWTSILAANLFTIARSETAT</sequence>